<feature type="non-terminal residue" evidence="1">
    <location>
        <position position="1"/>
    </location>
</feature>
<dbReference type="AlphaFoldDB" id="A0A6H5HT14"/>
<accession>A0A6H5HT14</accession>
<dbReference type="Proteomes" id="UP000479000">
    <property type="component" value="Unassembled WGS sequence"/>
</dbReference>
<name>A0A6H5HT14_9HEMI</name>
<protein>
    <submittedName>
        <fullName evidence="1">Uncharacterized protein</fullName>
    </submittedName>
</protein>
<evidence type="ECO:0000313" key="1">
    <source>
        <dbReference type="EMBL" id="CAB0019769.1"/>
    </source>
</evidence>
<evidence type="ECO:0000313" key="2">
    <source>
        <dbReference type="Proteomes" id="UP000479000"/>
    </source>
</evidence>
<gene>
    <name evidence="1" type="ORF">NTEN_LOCUS23442</name>
</gene>
<sequence>VTSPQFWYILGAYLLEKHSFTRVTSISWKSTPRCEKMPRFQSMFTIFHLHLITQ</sequence>
<keyword evidence="2" id="KW-1185">Reference proteome</keyword>
<organism evidence="1 2">
    <name type="scientific">Nesidiocoris tenuis</name>
    <dbReference type="NCBI Taxonomy" id="355587"/>
    <lineage>
        <taxon>Eukaryota</taxon>
        <taxon>Metazoa</taxon>
        <taxon>Ecdysozoa</taxon>
        <taxon>Arthropoda</taxon>
        <taxon>Hexapoda</taxon>
        <taxon>Insecta</taxon>
        <taxon>Pterygota</taxon>
        <taxon>Neoptera</taxon>
        <taxon>Paraneoptera</taxon>
        <taxon>Hemiptera</taxon>
        <taxon>Heteroptera</taxon>
        <taxon>Panheteroptera</taxon>
        <taxon>Cimicomorpha</taxon>
        <taxon>Miridae</taxon>
        <taxon>Dicyphina</taxon>
        <taxon>Nesidiocoris</taxon>
    </lineage>
</organism>
<dbReference type="EMBL" id="CADCXU010034529">
    <property type="protein sequence ID" value="CAB0019769.1"/>
    <property type="molecule type" value="Genomic_DNA"/>
</dbReference>
<proteinExistence type="predicted"/>
<reference evidence="1 2" key="1">
    <citation type="submission" date="2020-02" db="EMBL/GenBank/DDBJ databases">
        <authorList>
            <person name="Ferguson B K."/>
        </authorList>
    </citation>
    <scope>NUCLEOTIDE SEQUENCE [LARGE SCALE GENOMIC DNA]</scope>
</reference>